<sequence length="56" mass="6406">MEQISVHSHCLILLGGYFLAWLTRVCLVLCRDCEGTESCTQRYWQNALDRTLQACG</sequence>
<comment type="caution">
    <text evidence="1">The sequence shown here is derived from an EMBL/GenBank/DDBJ whole genome shotgun (WGS) entry which is preliminary data.</text>
</comment>
<dbReference type="Proteomes" id="UP001519460">
    <property type="component" value="Unassembled WGS sequence"/>
</dbReference>
<dbReference type="EMBL" id="JACVVK020000030">
    <property type="protein sequence ID" value="KAK7501675.1"/>
    <property type="molecule type" value="Genomic_DNA"/>
</dbReference>
<name>A0ABD0LQZ6_9CAEN</name>
<proteinExistence type="predicted"/>
<dbReference type="AlphaFoldDB" id="A0ABD0LQZ6"/>
<reference evidence="1 2" key="1">
    <citation type="journal article" date="2023" name="Sci. Data">
        <title>Genome assembly of the Korean intertidal mud-creeper Batillaria attramentaria.</title>
        <authorList>
            <person name="Patra A.K."/>
            <person name="Ho P.T."/>
            <person name="Jun S."/>
            <person name="Lee S.J."/>
            <person name="Kim Y."/>
            <person name="Won Y.J."/>
        </authorList>
    </citation>
    <scope>NUCLEOTIDE SEQUENCE [LARGE SCALE GENOMIC DNA]</scope>
    <source>
        <strain evidence="1">Wonlab-2016</strain>
    </source>
</reference>
<organism evidence="1 2">
    <name type="scientific">Batillaria attramentaria</name>
    <dbReference type="NCBI Taxonomy" id="370345"/>
    <lineage>
        <taxon>Eukaryota</taxon>
        <taxon>Metazoa</taxon>
        <taxon>Spiralia</taxon>
        <taxon>Lophotrochozoa</taxon>
        <taxon>Mollusca</taxon>
        <taxon>Gastropoda</taxon>
        <taxon>Caenogastropoda</taxon>
        <taxon>Sorbeoconcha</taxon>
        <taxon>Cerithioidea</taxon>
        <taxon>Batillariidae</taxon>
        <taxon>Batillaria</taxon>
    </lineage>
</organism>
<evidence type="ECO:0000313" key="1">
    <source>
        <dbReference type="EMBL" id="KAK7501675.1"/>
    </source>
</evidence>
<evidence type="ECO:0000313" key="2">
    <source>
        <dbReference type="Proteomes" id="UP001519460"/>
    </source>
</evidence>
<accession>A0ABD0LQZ6</accession>
<protein>
    <submittedName>
        <fullName evidence="1">Uncharacterized protein</fullName>
    </submittedName>
</protein>
<gene>
    <name evidence="1" type="ORF">BaRGS_00007106</name>
</gene>
<keyword evidence="2" id="KW-1185">Reference proteome</keyword>
<feature type="non-terminal residue" evidence="1">
    <location>
        <position position="56"/>
    </location>
</feature>